<dbReference type="PANTHER" id="PTHR11177">
    <property type="entry name" value="CHITINASE"/>
    <property type="match status" value="1"/>
</dbReference>
<keyword evidence="5" id="KW-1185">Reference proteome</keyword>
<dbReference type="SMART" id="SM00494">
    <property type="entry name" value="ChtBD2"/>
    <property type="match status" value="1"/>
</dbReference>
<name>A0A8J5R8H0_9HYME</name>
<proteinExistence type="predicted"/>
<dbReference type="AlphaFoldDB" id="A0A8J5R8H0"/>
<dbReference type="PROSITE" id="PS51910">
    <property type="entry name" value="GH18_2"/>
    <property type="match status" value="1"/>
</dbReference>
<comment type="caution">
    <text evidence="4">The sequence shown here is derived from an EMBL/GenBank/DDBJ whole genome shotgun (WGS) entry which is preliminary data.</text>
</comment>
<dbReference type="OrthoDB" id="73875at2759"/>
<evidence type="ECO:0000259" key="2">
    <source>
        <dbReference type="PROSITE" id="PS50940"/>
    </source>
</evidence>
<dbReference type="InterPro" id="IPR050314">
    <property type="entry name" value="Glycosyl_Hydrlase_18"/>
</dbReference>
<dbReference type="GO" id="GO:0006032">
    <property type="term" value="P:chitin catabolic process"/>
    <property type="evidence" value="ECO:0007669"/>
    <property type="project" value="TreeGrafter"/>
</dbReference>
<dbReference type="Proteomes" id="UP000729913">
    <property type="component" value="Unassembled WGS sequence"/>
</dbReference>
<feature type="non-terminal residue" evidence="4">
    <location>
        <position position="1"/>
    </location>
</feature>
<reference evidence="4" key="1">
    <citation type="submission" date="2020-03" db="EMBL/GenBank/DDBJ databases">
        <authorList>
            <person name="Chebbi M.A."/>
            <person name="Drezen J.M."/>
        </authorList>
    </citation>
    <scope>NUCLEOTIDE SEQUENCE</scope>
    <source>
        <tissue evidence="4">Whole body</tissue>
    </source>
</reference>
<dbReference type="PANTHER" id="PTHR11177:SF144">
    <property type="entry name" value="CHITINASE 5"/>
    <property type="match status" value="1"/>
</dbReference>
<reference evidence="4" key="2">
    <citation type="submission" date="2021-04" db="EMBL/GenBank/DDBJ databases">
        <title>Genome-wide patterns of bracovirus chromosomal integration into multiple host tissues during parasitism.</title>
        <authorList>
            <person name="Chebbi M.A.C."/>
        </authorList>
    </citation>
    <scope>NUCLEOTIDE SEQUENCE</scope>
    <source>
        <tissue evidence="4">Whole body</tissue>
    </source>
</reference>
<dbReference type="InterPro" id="IPR002557">
    <property type="entry name" value="Chitin-bd_dom"/>
</dbReference>
<organism evidence="4 5">
    <name type="scientific">Cotesia typhae</name>
    <dbReference type="NCBI Taxonomy" id="2053667"/>
    <lineage>
        <taxon>Eukaryota</taxon>
        <taxon>Metazoa</taxon>
        <taxon>Ecdysozoa</taxon>
        <taxon>Arthropoda</taxon>
        <taxon>Hexapoda</taxon>
        <taxon>Insecta</taxon>
        <taxon>Pterygota</taxon>
        <taxon>Neoptera</taxon>
        <taxon>Endopterygota</taxon>
        <taxon>Hymenoptera</taxon>
        <taxon>Apocrita</taxon>
        <taxon>Ichneumonoidea</taxon>
        <taxon>Braconidae</taxon>
        <taxon>Microgastrinae</taxon>
        <taxon>Cotesia</taxon>
    </lineage>
</organism>
<dbReference type="GO" id="GO:0005576">
    <property type="term" value="C:extracellular region"/>
    <property type="evidence" value="ECO:0007669"/>
    <property type="project" value="InterPro"/>
</dbReference>
<feature type="region of interest" description="Disordered" evidence="1">
    <location>
        <begin position="92"/>
        <end position="129"/>
    </location>
</feature>
<dbReference type="Pfam" id="PF00704">
    <property type="entry name" value="Glyco_hydro_18"/>
    <property type="match status" value="1"/>
</dbReference>
<accession>A0A8J5R8H0</accession>
<dbReference type="GO" id="GO:0005975">
    <property type="term" value="P:carbohydrate metabolic process"/>
    <property type="evidence" value="ECO:0007669"/>
    <property type="project" value="InterPro"/>
</dbReference>
<evidence type="ECO:0000313" key="4">
    <source>
        <dbReference type="EMBL" id="KAG8034104.1"/>
    </source>
</evidence>
<dbReference type="EMBL" id="JAAOIC020000071">
    <property type="protein sequence ID" value="KAG8034104.1"/>
    <property type="molecule type" value="Genomic_DNA"/>
</dbReference>
<protein>
    <submittedName>
        <fullName evidence="4">Uncharacterized protein</fullName>
    </submittedName>
</protein>
<feature type="compositionally biased region" description="Polar residues" evidence="1">
    <location>
        <begin position="104"/>
        <end position="129"/>
    </location>
</feature>
<evidence type="ECO:0000313" key="5">
    <source>
        <dbReference type="Proteomes" id="UP000729913"/>
    </source>
</evidence>
<dbReference type="GO" id="GO:0008061">
    <property type="term" value="F:chitin binding"/>
    <property type="evidence" value="ECO:0007669"/>
    <property type="project" value="InterPro"/>
</dbReference>
<gene>
    <name evidence="4" type="ORF">G9C98_004557</name>
</gene>
<sequence length="212" mass="24048">ICSMIQGSEKWVKKWDDDGKVPYAHKGTQWVGYEDPESVEIKVNWIKSKGYAGAMVWAIDMDDFHGICGEKDALLRKISSIIRNFQVPEPVIHTTPRPEWDKPPSTSSTIGDNTSPVSPVENKLTSPTNFNNKLTSLPNGIHESTIGSSQSEKNNVQCNSFHDYLPSENCNSYYRCIYGKPLKFRCHDKLIYNPKTFRCVQSMNVNPVDCRD</sequence>
<feature type="domain" description="Chitin-binding type-2" evidence="2">
    <location>
        <begin position="155"/>
        <end position="212"/>
    </location>
</feature>
<evidence type="ECO:0000259" key="3">
    <source>
        <dbReference type="PROSITE" id="PS51910"/>
    </source>
</evidence>
<dbReference type="PROSITE" id="PS50940">
    <property type="entry name" value="CHIT_BIND_II"/>
    <property type="match status" value="1"/>
</dbReference>
<dbReference type="InterPro" id="IPR001223">
    <property type="entry name" value="Glyco_hydro18_cat"/>
</dbReference>
<dbReference type="Pfam" id="PF01607">
    <property type="entry name" value="CBM_14"/>
    <property type="match status" value="1"/>
</dbReference>
<dbReference type="GO" id="GO:0004568">
    <property type="term" value="F:chitinase activity"/>
    <property type="evidence" value="ECO:0007669"/>
    <property type="project" value="TreeGrafter"/>
</dbReference>
<evidence type="ECO:0000256" key="1">
    <source>
        <dbReference type="SAM" id="MobiDB-lite"/>
    </source>
</evidence>
<feature type="domain" description="GH18" evidence="3">
    <location>
        <begin position="1"/>
        <end position="85"/>
    </location>
</feature>